<organism evidence="1 2">
    <name type="scientific">Rhabditophanes sp. KR3021</name>
    <dbReference type="NCBI Taxonomy" id="114890"/>
    <lineage>
        <taxon>Eukaryota</taxon>
        <taxon>Metazoa</taxon>
        <taxon>Ecdysozoa</taxon>
        <taxon>Nematoda</taxon>
        <taxon>Chromadorea</taxon>
        <taxon>Rhabditida</taxon>
        <taxon>Tylenchina</taxon>
        <taxon>Panagrolaimomorpha</taxon>
        <taxon>Strongyloidoidea</taxon>
        <taxon>Alloionematidae</taxon>
        <taxon>Rhabditophanes</taxon>
    </lineage>
</organism>
<protein>
    <submittedName>
        <fullName evidence="2">Rho-GAP domain-containing protein</fullName>
    </submittedName>
</protein>
<accession>A0AC35TWI8</accession>
<proteinExistence type="predicted"/>
<dbReference type="WBParaSite" id="RSKR_0000504800.1">
    <property type="protein sequence ID" value="RSKR_0000504800.1"/>
    <property type="gene ID" value="RSKR_0000504800"/>
</dbReference>
<dbReference type="Proteomes" id="UP000095286">
    <property type="component" value="Unplaced"/>
</dbReference>
<name>A0AC35TWI8_9BILA</name>
<sequence>MDVSDDVKTSFGVEPDQSTTINAPNPDSGVSLFKNIKCMELAKVTTKDDNKFAFPNCLSYHIFLANRGDYKDPVLEFVPAFLVEAFYKLKRLDYSGITGVFRVEGNKLRLKNLDIKPLFLGESEISKDFSIHDLCTLIKRFFREIEDPLFQDLQDRILQFTTADNPLKTMEKFMSMILHTLEPTKYGALMFTLLQLQEIAANSSANSMTCQNLAIVFAPTFFRDSVKVTEKRRTKPPSNPAAAKLEMDGIKKVNETKIRAVKFLIENVQYLAYEEVKGKFTRKVTSDKSIQQVIDQMQIAKSNLVCSVNQSLLQPHRPTLKAIGHAKSDDQVLETGGRLDKNWTSIRESMSGRSQSEHSLLPLQETSLPPRDRIYQTRPGGTKSIKDYKKKSIGGGSNKRSTSVVKMFSTISNAASSATSTIAHMWQQRRTAQGASEISKGSNLDGALMSLEGKTRSRSASDYSNSTVFEKGHRRNGSNFLGGSFLRNGRSEGVKENVNSGTRGNSAAVSMENVGSEIDEEAKLDNLEAMASENRQNEVIMKDVTNGESHLENQEQIDMKVVGDNQRSKSFSKPLKEISNQKTISLFISKDDGRLRQVPLMIDRNRRFTAPVKKTSLRRNQPNSLQSGLKTARHRSIQDLDAHQSTQNLNDENLLKLSQENLADQLKVSRSLSFHTGVNKSPDARKLDVKFTKIELINPKTETTFDKDANKITTTTSKGLIKRNSSEMRKGVTNDSLDDLIAEKKKCIQEEMESVKEHRETVKEETINGDFIFEKTEERELINLVRKDVVTEEGPTVFIKEMEEDDGLLEPVAPYSPKIITTGGLTKEDLERLHKVSSSPFVSPRESMTPDHKRSAWLRTDLSESDSSLNSFSKPSLTDASLLEEIEVLKSHCSPILLKADPKDTSFYTEQTIEAFQQPTSELNQLKYKVNHSNGGWKSYLVSSSTYERMDKSSRLMKSTSAEMSPLRKEKVSLVPELLHRVKPASPIGFMRPASPSVLVRATSPSTFIRGPSPSTVIRTPSSSIFIRAPSPIMRAQSPFRRAPSPSSLKRGASPSYMRPTQSSYNRITALPITVDKTKPKYNDDAFKTPSIPKSLMNKRRVTPPGDDEFKDSQTKMKQLQSATSVDDMIGFDSLNERKDCTRPSLALLNREKRGNPDTIRRSIDIQKAVLKCEDDSSNFGRIHHFILSPTSHQTPFLINS</sequence>
<reference evidence="2" key="1">
    <citation type="submission" date="2016-11" db="UniProtKB">
        <authorList>
            <consortium name="WormBaseParasite"/>
        </authorList>
    </citation>
    <scope>IDENTIFICATION</scope>
    <source>
        <strain evidence="2">KR3021</strain>
    </source>
</reference>
<evidence type="ECO:0000313" key="1">
    <source>
        <dbReference type="Proteomes" id="UP000095286"/>
    </source>
</evidence>
<evidence type="ECO:0000313" key="2">
    <source>
        <dbReference type="WBParaSite" id="RSKR_0000504800.1"/>
    </source>
</evidence>